<dbReference type="Proteomes" id="UP000185557">
    <property type="component" value="Unassembled WGS sequence"/>
</dbReference>
<evidence type="ECO:0000259" key="1">
    <source>
        <dbReference type="Pfam" id="PF05618"/>
    </source>
</evidence>
<reference evidence="2 3" key="1">
    <citation type="submission" date="2016-11" db="EMBL/GenBank/DDBJ databases">
        <title>Draft Genome Sequences of Nine Cyanobacterial Strains from Diverse Habitats.</title>
        <authorList>
            <person name="Zhu T."/>
            <person name="Hou S."/>
            <person name="Lu X."/>
            <person name="Hess W.R."/>
        </authorList>
    </citation>
    <scope>NUCLEOTIDE SEQUENCE [LARGE SCALE GENOMIC DNA]</scope>
    <source>
        <strain evidence="2 3">NIES-30</strain>
    </source>
</reference>
<comment type="caution">
    <text evidence="2">The sequence shown here is derived from an EMBL/GenBank/DDBJ whole genome shotgun (WGS) entry which is preliminary data.</text>
</comment>
<gene>
    <name evidence="2" type="ORF">NIES30_24225</name>
</gene>
<dbReference type="InterPro" id="IPR008503">
    <property type="entry name" value="Asp_endopeptidase"/>
</dbReference>
<accession>A0A1U7IYJ1</accession>
<evidence type="ECO:0000313" key="2">
    <source>
        <dbReference type="EMBL" id="OKH43794.1"/>
    </source>
</evidence>
<dbReference type="STRING" id="549789.NIES30_24225"/>
<keyword evidence="3" id="KW-1185">Reference proteome</keyword>
<dbReference type="EMBL" id="MRCG01000029">
    <property type="protein sequence ID" value="OKH43794.1"/>
    <property type="molecule type" value="Genomic_DNA"/>
</dbReference>
<proteinExistence type="predicted"/>
<feature type="domain" description="Retropepsin-like aspartic endopeptidase" evidence="1">
    <location>
        <begin position="10"/>
        <end position="144"/>
    </location>
</feature>
<keyword evidence="2" id="KW-0378">Hydrolase</keyword>
<protein>
    <submittedName>
        <fullName evidence="2">Aspartyl protease</fullName>
    </submittedName>
</protein>
<dbReference type="PANTHER" id="PTHR38037:SF1">
    <property type="entry name" value="ATP-DEPENDENT ZINC PROTEASE DOMAIN-CONTAINING PROTEIN-RELATED"/>
    <property type="match status" value="1"/>
</dbReference>
<dbReference type="PANTHER" id="PTHR38037">
    <property type="entry name" value="ZN_PROTEASE DOMAIN-CONTAINING PROTEIN"/>
    <property type="match status" value="1"/>
</dbReference>
<dbReference type="GO" id="GO:0008233">
    <property type="term" value="F:peptidase activity"/>
    <property type="evidence" value="ECO:0007669"/>
    <property type="project" value="UniProtKB-KW"/>
</dbReference>
<organism evidence="2 3">
    <name type="scientific">Phormidium tenue NIES-30</name>
    <dbReference type="NCBI Taxonomy" id="549789"/>
    <lineage>
        <taxon>Bacteria</taxon>
        <taxon>Bacillati</taxon>
        <taxon>Cyanobacteriota</taxon>
        <taxon>Cyanophyceae</taxon>
        <taxon>Oscillatoriophycideae</taxon>
        <taxon>Oscillatoriales</taxon>
        <taxon>Oscillatoriaceae</taxon>
        <taxon>Phormidium</taxon>
    </lineage>
</organism>
<dbReference type="Gene3D" id="2.40.70.10">
    <property type="entry name" value="Acid Proteases"/>
    <property type="match status" value="1"/>
</dbReference>
<sequence>MRSGAATAAIIGWREWIALPTLGVQVIKAKIDTGARSSALHAFAVERFERAGRAMVRFHAHPIQHNDDYIVTAEAALLEERMVRNSGGQEELRPVIETLVQVGGAVWAIELTLTNRDEMGFRMLLGRQAVRRRYLVDPGRSYLHPLPEQTPLPISTPKHYPQG</sequence>
<dbReference type="InterPro" id="IPR021109">
    <property type="entry name" value="Peptidase_aspartic_dom_sf"/>
</dbReference>
<dbReference type="RefSeq" id="WP_073611029.1">
    <property type="nucleotide sequence ID" value="NZ_MRCG01000029.1"/>
</dbReference>
<evidence type="ECO:0000313" key="3">
    <source>
        <dbReference type="Proteomes" id="UP000185557"/>
    </source>
</evidence>
<dbReference type="OrthoDB" id="9782977at2"/>
<dbReference type="GO" id="GO:0006508">
    <property type="term" value="P:proteolysis"/>
    <property type="evidence" value="ECO:0007669"/>
    <property type="project" value="UniProtKB-KW"/>
</dbReference>
<keyword evidence="2" id="KW-0645">Protease</keyword>
<name>A0A1U7IYJ1_9CYAN</name>
<dbReference type="Pfam" id="PF05618">
    <property type="entry name" value="Zn_protease"/>
    <property type="match status" value="1"/>
</dbReference>
<dbReference type="SUPFAM" id="SSF50630">
    <property type="entry name" value="Acid proteases"/>
    <property type="match status" value="1"/>
</dbReference>
<dbReference type="AlphaFoldDB" id="A0A1U7IYJ1"/>